<evidence type="ECO:0000313" key="2">
    <source>
        <dbReference type="EMBL" id="MFC5404941.1"/>
    </source>
</evidence>
<keyword evidence="1" id="KW-0472">Membrane</keyword>
<keyword evidence="1" id="KW-1133">Transmembrane helix</keyword>
<dbReference type="Proteomes" id="UP001596113">
    <property type="component" value="Unassembled WGS sequence"/>
</dbReference>
<evidence type="ECO:0000256" key="1">
    <source>
        <dbReference type="SAM" id="Phobius"/>
    </source>
</evidence>
<feature type="transmembrane region" description="Helical" evidence="1">
    <location>
        <begin position="54"/>
        <end position="73"/>
    </location>
</feature>
<evidence type="ECO:0000313" key="3">
    <source>
        <dbReference type="Proteomes" id="UP001596113"/>
    </source>
</evidence>
<reference evidence="3" key="1">
    <citation type="journal article" date="2019" name="Int. J. Syst. Evol. Microbiol.">
        <title>The Global Catalogue of Microorganisms (GCM) 10K type strain sequencing project: providing services to taxonomists for standard genome sequencing and annotation.</title>
        <authorList>
            <consortium name="The Broad Institute Genomics Platform"/>
            <consortium name="The Broad Institute Genome Sequencing Center for Infectious Disease"/>
            <person name="Wu L."/>
            <person name="Ma J."/>
        </authorList>
    </citation>
    <scope>NUCLEOTIDE SEQUENCE [LARGE SCALE GENOMIC DNA]</scope>
    <source>
        <strain evidence="3">CGMCC 1.18575</strain>
    </source>
</reference>
<proteinExistence type="predicted"/>
<sequence length="118" mass="13918">MNPEKTLEQTHISQRLDEELNIVKFTRAEETIRRTHPRTRRDRLHAWWNKELRVPLLPIGVGFVVAMTLFVGIRLKEISIRGEVPLYERRELVQAGGNMYWKDEYEKAVAFRDGNTQG</sequence>
<gene>
    <name evidence="2" type="ORF">ACFPOF_19545</name>
</gene>
<protein>
    <submittedName>
        <fullName evidence="2">Uncharacterized protein</fullName>
    </submittedName>
</protein>
<comment type="caution">
    <text evidence="2">The sequence shown here is derived from an EMBL/GenBank/DDBJ whole genome shotgun (WGS) entry which is preliminary data.</text>
</comment>
<organism evidence="2 3">
    <name type="scientific">Cohnella soli</name>
    <dbReference type="NCBI Taxonomy" id="425005"/>
    <lineage>
        <taxon>Bacteria</taxon>
        <taxon>Bacillati</taxon>
        <taxon>Bacillota</taxon>
        <taxon>Bacilli</taxon>
        <taxon>Bacillales</taxon>
        <taxon>Paenibacillaceae</taxon>
        <taxon>Cohnella</taxon>
    </lineage>
</organism>
<name>A0ABW0HXJ4_9BACL</name>
<accession>A0ABW0HXJ4</accession>
<dbReference type="EMBL" id="JBHSMI010000028">
    <property type="protein sequence ID" value="MFC5404941.1"/>
    <property type="molecule type" value="Genomic_DNA"/>
</dbReference>
<keyword evidence="1" id="KW-0812">Transmembrane</keyword>
<keyword evidence="3" id="KW-1185">Reference proteome</keyword>
<dbReference type="RefSeq" id="WP_378135685.1">
    <property type="nucleotide sequence ID" value="NZ_JBHSMI010000028.1"/>
</dbReference>